<accession>A0AAU8JKH2</accession>
<feature type="compositionally biased region" description="Low complexity" evidence="1">
    <location>
        <begin position="351"/>
        <end position="402"/>
    </location>
</feature>
<protein>
    <recommendedName>
        <fullName evidence="4">SPOR domain-containing protein</fullName>
    </recommendedName>
</protein>
<keyword evidence="2" id="KW-1133">Transmembrane helix</keyword>
<dbReference type="AlphaFoldDB" id="A0AAU8JKH2"/>
<feature type="transmembrane region" description="Helical" evidence="2">
    <location>
        <begin position="207"/>
        <end position="230"/>
    </location>
</feature>
<evidence type="ECO:0000313" key="3">
    <source>
        <dbReference type="EMBL" id="XCM38750.1"/>
    </source>
</evidence>
<feature type="region of interest" description="Disordered" evidence="1">
    <location>
        <begin position="344"/>
        <end position="412"/>
    </location>
</feature>
<keyword evidence="2" id="KW-0472">Membrane</keyword>
<feature type="region of interest" description="Disordered" evidence="1">
    <location>
        <begin position="244"/>
        <end position="267"/>
    </location>
</feature>
<feature type="compositionally biased region" description="Polar residues" evidence="1">
    <location>
        <begin position="140"/>
        <end position="167"/>
    </location>
</feature>
<dbReference type="RefSeq" id="WP_054464529.1">
    <property type="nucleotide sequence ID" value="NZ_CP159837.1"/>
</dbReference>
<sequence length="486" mass="52468">MNQQTSVDNLKKLNRQADQLNPQLQAVLGSLDVQLDDELARYRRKKRIEAEAPQPSGYRHRSTAPNNLELFTIPGLRETSTTPAVAQSPSEAIASEFREPNQSNPFSSGLSPFSPEAVLPEKLEASLSANRPNIGDRDPLSSNANLADSDSQDSQNPISQSNDSNDYLESSEQLLGSLEDSTPNNLPTHLPTQLRNRRLRRRSLKSLLSPLSVGVTLLFVLTLGTVASVISGRFGDRKPVVTAENSASSASSPTQTPLPEVPRSPNLADKEFVSLDLDTLGTLSRNSETNPPTIPEQSLPTVPISPSPNPNPNTTTTPAVPDQNYPSLENLNTAILPQSVQDNLPNARATNSNNANSNNANSNNANSNNANSNNANVANNSPEAKTGASSPTAAATSQNPATKTPEKLPEPSVGTQSFPLFFYVVIDYQNEDSLYLARQVIPDAYLREFPNGVKVQMAAFEDTASAQNMVQYLKEQGFAAQVYQQP</sequence>
<evidence type="ECO:0000256" key="2">
    <source>
        <dbReference type="SAM" id="Phobius"/>
    </source>
</evidence>
<proteinExistence type="predicted"/>
<name>A0AAU8JKH2_9CYAN</name>
<dbReference type="EMBL" id="CP159837">
    <property type="protein sequence ID" value="XCM38750.1"/>
    <property type="molecule type" value="Genomic_DNA"/>
</dbReference>
<feature type="compositionally biased region" description="Polar residues" evidence="1">
    <location>
        <begin position="282"/>
        <end position="299"/>
    </location>
</feature>
<keyword evidence="2" id="KW-0812">Transmembrane</keyword>
<feature type="region of interest" description="Disordered" evidence="1">
    <location>
        <begin position="129"/>
        <end position="170"/>
    </location>
</feature>
<reference evidence="3" key="1">
    <citation type="submission" date="2024-07" db="EMBL/GenBank/DDBJ databases">
        <authorList>
            <person name="Kim Y.J."/>
            <person name="Jeong J.Y."/>
        </authorList>
    </citation>
    <scope>NUCLEOTIDE SEQUENCE</scope>
    <source>
        <strain evidence="3">GIHE-MW2</strain>
    </source>
</reference>
<evidence type="ECO:0008006" key="4">
    <source>
        <dbReference type="Google" id="ProtNLM"/>
    </source>
</evidence>
<organism evidence="3">
    <name type="scientific">Planktothricoides raciborskii GIHE-MW2</name>
    <dbReference type="NCBI Taxonomy" id="2792601"/>
    <lineage>
        <taxon>Bacteria</taxon>
        <taxon>Bacillati</taxon>
        <taxon>Cyanobacteriota</taxon>
        <taxon>Cyanophyceae</taxon>
        <taxon>Oscillatoriophycideae</taxon>
        <taxon>Oscillatoriales</taxon>
        <taxon>Oscillatoriaceae</taxon>
        <taxon>Planktothricoides</taxon>
    </lineage>
</organism>
<feature type="compositionally biased region" description="Low complexity" evidence="1">
    <location>
        <begin position="312"/>
        <end position="321"/>
    </location>
</feature>
<gene>
    <name evidence="3" type="ORF">ABWT76_001622</name>
</gene>
<feature type="region of interest" description="Disordered" evidence="1">
    <location>
        <begin position="282"/>
        <end position="327"/>
    </location>
</feature>
<evidence type="ECO:0000256" key="1">
    <source>
        <dbReference type="SAM" id="MobiDB-lite"/>
    </source>
</evidence>